<evidence type="ECO:0000256" key="6">
    <source>
        <dbReference type="ARBA" id="ARBA00023136"/>
    </source>
</evidence>
<feature type="transmembrane region" description="Helical" evidence="7">
    <location>
        <begin position="212"/>
        <end position="237"/>
    </location>
</feature>
<protein>
    <submittedName>
        <fullName evidence="10">Raffinose/stachyose/melibiose transport system permease protein</fullName>
    </submittedName>
</protein>
<keyword evidence="11" id="KW-1185">Reference proteome</keyword>
<feature type="transmembrane region" description="Helical" evidence="7">
    <location>
        <begin position="172"/>
        <end position="191"/>
    </location>
</feature>
<feature type="transmembrane region" description="Helical" evidence="7">
    <location>
        <begin position="43"/>
        <end position="61"/>
    </location>
</feature>
<dbReference type="GO" id="GO:0005886">
    <property type="term" value="C:plasma membrane"/>
    <property type="evidence" value="ECO:0007669"/>
    <property type="project" value="UniProtKB-SubCell"/>
</dbReference>
<dbReference type="AlphaFoldDB" id="A0A2M9CFT0"/>
<evidence type="ECO:0000256" key="1">
    <source>
        <dbReference type="ARBA" id="ARBA00004651"/>
    </source>
</evidence>
<feature type="domain" description="ABC transmembrane type-1" evidence="9">
    <location>
        <begin position="100"/>
        <end position="292"/>
    </location>
</feature>
<reference evidence="10 11" key="1">
    <citation type="submission" date="2017-11" db="EMBL/GenBank/DDBJ databases">
        <title>Genomic Encyclopedia of Archaeal and Bacterial Type Strains, Phase II (KMG-II): From Individual Species to Whole Genera.</title>
        <authorList>
            <person name="Goeker M."/>
        </authorList>
    </citation>
    <scope>NUCLEOTIDE SEQUENCE [LARGE SCALE GENOMIC DNA]</scope>
    <source>
        <strain evidence="10 11">DSM 27393</strain>
    </source>
</reference>
<evidence type="ECO:0000256" key="3">
    <source>
        <dbReference type="ARBA" id="ARBA00022475"/>
    </source>
</evidence>
<dbReference type="InterPro" id="IPR035906">
    <property type="entry name" value="MetI-like_sf"/>
</dbReference>
<keyword evidence="4 7" id="KW-0812">Transmembrane</keyword>
<dbReference type="SUPFAM" id="SSF161098">
    <property type="entry name" value="MetI-like"/>
    <property type="match status" value="1"/>
</dbReference>
<evidence type="ECO:0000256" key="4">
    <source>
        <dbReference type="ARBA" id="ARBA00022692"/>
    </source>
</evidence>
<dbReference type="GO" id="GO:0055085">
    <property type="term" value="P:transmembrane transport"/>
    <property type="evidence" value="ECO:0007669"/>
    <property type="project" value="InterPro"/>
</dbReference>
<proteinExistence type="inferred from homology"/>
<evidence type="ECO:0000256" key="8">
    <source>
        <dbReference type="SAM" id="MobiDB-lite"/>
    </source>
</evidence>
<dbReference type="Proteomes" id="UP000228758">
    <property type="component" value="Unassembled WGS sequence"/>
</dbReference>
<dbReference type="RefSeq" id="WP_100363127.1">
    <property type="nucleotide sequence ID" value="NZ_PGFF01000001.1"/>
</dbReference>
<name>A0A2M9CFT0_9MICO</name>
<sequence length="307" mass="33595">MAIDTAALRPAAGIPSTNGLASRRPPRRAGGGRRMLRKLPVRILITLLVVVEVYPIVWLVLGSFKTQNEFFAKPTWALPESFSFDNYVAAWTTGNLANNLLNSILVTVPSLFFMIVLGVAAAYALEVMVWKGRNTVLLAFVAGIMIPGQMILVPLFTVYFRTGLTNSLWPLIITYTVMGLPLTVFLMAAYFRAIPREVFEASTLDGAGMVKSFFLIGVPMMRNAIITIALVEFFSVWNDLLIALTFTTKSELATVQVGLLNFSDEYGSTDYGPLFAAISINVVGMLVLYLFLNKQIMTGLASGSLKG</sequence>
<dbReference type="CDD" id="cd06261">
    <property type="entry name" value="TM_PBP2"/>
    <property type="match status" value="1"/>
</dbReference>
<dbReference type="PANTHER" id="PTHR43744">
    <property type="entry name" value="ABC TRANSPORTER PERMEASE PROTEIN MG189-RELATED-RELATED"/>
    <property type="match status" value="1"/>
</dbReference>
<evidence type="ECO:0000256" key="2">
    <source>
        <dbReference type="ARBA" id="ARBA00022448"/>
    </source>
</evidence>
<evidence type="ECO:0000313" key="11">
    <source>
        <dbReference type="Proteomes" id="UP000228758"/>
    </source>
</evidence>
<evidence type="ECO:0000259" key="9">
    <source>
        <dbReference type="PROSITE" id="PS50928"/>
    </source>
</evidence>
<dbReference type="Gene3D" id="1.10.3720.10">
    <property type="entry name" value="MetI-like"/>
    <property type="match status" value="1"/>
</dbReference>
<dbReference type="PANTHER" id="PTHR43744:SF12">
    <property type="entry name" value="ABC TRANSPORTER PERMEASE PROTEIN MG189-RELATED"/>
    <property type="match status" value="1"/>
</dbReference>
<keyword evidence="2 7" id="KW-0813">Transport</keyword>
<dbReference type="OrthoDB" id="61122at2"/>
<accession>A0A2M9CFT0</accession>
<keyword evidence="5 7" id="KW-1133">Transmembrane helix</keyword>
<comment type="caution">
    <text evidence="10">The sequence shown here is derived from an EMBL/GenBank/DDBJ whole genome shotgun (WGS) entry which is preliminary data.</text>
</comment>
<feature type="transmembrane region" description="Helical" evidence="7">
    <location>
        <begin position="104"/>
        <end position="125"/>
    </location>
</feature>
<comment type="similarity">
    <text evidence="7">Belongs to the binding-protein-dependent transport system permease family.</text>
</comment>
<dbReference type="EMBL" id="PGFF01000001">
    <property type="protein sequence ID" value="PJJ70737.1"/>
    <property type="molecule type" value="Genomic_DNA"/>
</dbReference>
<evidence type="ECO:0000256" key="5">
    <source>
        <dbReference type="ARBA" id="ARBA00022989"/>
    </source>
</evidence>
<keyword evidence="6 7" id="KW-0472">Membrane</keyword>
<dbReference type="Pfam" id="PF00528">
    <property type="entry name" value="BPD_transp_1"/>
    <property type="match status" value="1"/>
</dbReference>
<organism evidence="10 11">
    <name type="scientific">Diaminobutyricimonas aerilata</name>
    <dbReference type="NCBI Taxonomy" id="1162967"/>
    <lineage>
        <taxon>Bacteria</taxon>
        <taxon>Bacillati</taxon>
        <taxon>Actinomycetota</taxon>
        <taxon>Actinomycetes</taxon>
        <taxon>Micrococcales</taxon>
        <taxon>Microbacteriaceae</taxon>
        <taxon>Diaminobutyricimonas</taxon>
    </lineage>
</organism>
<feature type="transmembrane region" description="Helical" evidence="7">
    <location>
        <begin position="137"/>
        <end position="160"/>
    </location>
</feature>
<evidence type="ECO:0000256" key="7">
    <source>
        <dbReference type="RuleBase" id="RU363032"/>
    </source>
</evidence>
<gene>
    <name evidence="10" type="ORF">CLV46_0263</name>
</gene>
<feature type="region of interest" description="Disordered" evidence="8">
    <location>
        <begin position="1"/>
        <end position="31"/>
    </location>
</feature>
<comment type="subcellular location">
    <subcellularLocation>
        <location evidence="1 7">Cell membrane</location>
        <topology evidence="1 7">Multi-pass membrane protein</topology>
    </subcellularLocation>
</comment>
<keyword evidence="3" id="KW-1003">Cell membrane</keyword>
<dbReference type="InterPro" id="IPR000515">
    <property type="entry name" value="MetI-like"/>
</dbReference>
<dbReference type="PROSITE" id="PS50928">
    <property type="entry name" value="ABC_TM1"/>
    <property type="match status" value="1"/>
</dbReference>
<feature type="transmembrane region" description="Helical" evidence="7">
    <location>
        <begin position="271"/>
        <end position="292"/>
    </location>
</feature>
<evidence type="ECO:0000313" key="10">
    <source>
        <dbReference type="EMBL" id="PJJ70737.1"/>
    </source>
</evidence>